<dbReference type="PANTHER" id="PTHR32114">
    <property type="entry name" value="ABC TRANSPORTER ABCH.3"/>
    <property type="match status" value="1"/>
</dbReference>
<evidence type="ECO:0000313" key="6">
    <source>
        <dbReference type="EMBL" id="KGF03349.1"/>
    </source>
</evidence>
<evidence type="ECO:0000256" key="2">
    <source>
        <dbReference type="ARBA" id="ARBA00011322"/>
    </source>
</evidence>
<dbReference type="GO" id="GO:0006302">
    <property type="term" value="P:double-strand break repair"/>
    <property type="evidence" value="ECO:0007669"/>
    <property type="project" value="InterPro"/>
</dbReference>
<comment type="subunit">
    <text evidence="2">Heterodimer of SbcC and SbcD.</text>
</comment>
<dbReference type="Proteomes" id="UP000029579">
    <property type="component" value="Unassembled WGS sequence"/>
</dbReference>
<feature type="coiled-coil region" evidence="4">
    <location>
        <begin position="688"/>
        <end position="722"/>
    </location>
</feature>
<name>A0A095Z4G8_9FIRM</name>
<organism evidence="6 7">
    <name type="scientific">Anaerococcus lactolyticus S7-1-13</name>
    <dbReference type="NCBI Taxonomy" id="1284686"/>
    <lineage>
        <taxon>Bacteria</taxon>
        <taxon>Bacillati</taxon>
        <taxon>Bacillota</taxon>
        <taxon>Tissierellia</taxon>
        <taxon>Tissierellales</taxon>
        <taxon>Peptoniphilaceae</taxon>
        <taxon>Anaerococcus</taxon>
    </lineage>
</organism>
<proteinExistence type="inferred from homology"/>
<dbReference type="SUPFAM" id="SSF52540">
    <property type="entry name" value="P-loop containing nucleoside triphosphate hydrolases"/>
    <property type="match status" value="2"/>
</dbReference>
<dbReference type="Pfam" id="PF13558">
    <property type="entry name" value="SbcC_Walker_B"/>
    <property type="match status" value="1"/>
</dbReference>
<dbReference type="RefSeq" id="WP_037328516.1">
    <property type="nucleotide sequence ID" value="NZ_JRMW01000040.1"/>
</dbReference>
<feature type="domain" description="Rad50/SbcC-type AAA" evidence="5">
    <location>
        <begin position="5"/>
        <end position="213"/>
    </location>
</feature>
<feature type="coiled-coil region" evidence="4">
    <location>
        <begin position="316"/>
        <end position="510"/>
    </location>
</feature>
<evidence type="ECO:0000259" key="5">
    <source>
        <dbReference type="Pfam" id="PF13476"/>
    </source>
</evidence>
<dbReference type="GO" id="GO:0016887">
    <property type="term" value="F:ATP hydrolysis activity"/>
    <property type="evidence" value="ECO:0007669"/>
    <property type="project" value="InterPro"/>
</dbReference>
<evidence type="ECO:0000313" key="7">
    <source>
        <dbReference type="Proteomes" id="UP000029579"/>
    </source>
</evidence>
<protein>
    <recommendedName>
        <fullName evidence="3">Nuclease SbcCD subunit C</fullName>
    </recommendedName>
</protein>
<dbReference type="Gene3D" id="3.40.50.300">
    <property type="entry name" value="P-loop containing nucleotide triphosphate hydrolases"/>
    <property type="match status" value="2"/>
</dbReference>
<keyword evidence="4" id="KW-0175">Coiled coil</keyword>
<dbReference type="EMBL" id="JRMW01000040">
    <property type="protein sequence ID" value="KGF03349.1"/>
    <property type="molecule type" value="Genomic_DNA"/>
</dbReference>
<reference evidence="6 7" key="1">
    <citation type="submission" date="2014-07" db="EMBL/GenBank/DDBJ databases">
        <authorList>
            <person name="McCorrison J."/>
            <person name="Sanka R."/>
            <person name="Torralba M."/>
            <person name="Gillis M."/>
            <person name="Haft D.H."/>
            <person name="Methe B."/>
            <person name="Sutton G."/>
            <person name="Nelson K.E."/>
        </authorList>
    </citation>
    <scope>NUCLEOTIDE SEQUENCE [LARGE SCALE GENOMIC DNA]</scope>
    <source>
        <strain evidence="6 7">S7-1-13</strain>
    </source>
</reference>
<dbReference type="PANTHER" id="PTHR32114:SF2">
    <property type="entry name" value="ABC TRANSPORTER ABCH.3"/>
    <property type="match status" value="1"/>
</dbReference>
<accession>A0A095Z4G8</accession>
<evidence type="ECO:0000256" key="3">
    <source>
        <dbReference type="ARBA" id="ARBA00013368"/>
    </source>
</evidence>
<comment type="caution">
    <text evidence="6">The sequence shown here is derived from an EMBL/GenBank/DDBJ whole genome shotgun (WGS) entry which is preliminary data.</text>
</comment>
<dbReference type="InterPro" id="IPR027417">
    <property type="entry name" value="P-loop_NTPase"/>
</dbReference>
<evidence type="ECO:0000256" key="1">
    <source>
        <dbReference type="ARBA" id="ARBA00006930"/>
    </source>
</evidence>
<comment type="similarity">
    <text evidence="1">Belongs to the SMC family. SbcC subfamily.</text>
</comment>
<dbReference type="AlphaFoldDB" id="A0A095Z4G8"/>
<dbReference type="InterPro" id="IPR038729">
    <property type="entry name" value="Rad50/SbcC_AAA"/>
</dbReference>
<feature type="coiled-coil region" evidence="4">
    <location>
        <begin position="249"/>
        <end position="276"/>
    </location>
</feature>
<dbReference type="OrthoDB" id="9795626at2"/>
<gene>
    <name evidence="6" type="ORF">HMPREF1630_07865</name>
</gene>
<dbReference type="eggNOG" id="COG0419">
    <property type="taxonomic scope" value="Bacteria"/>
</dbReference>
<sequence length="1012" mass="115378">MKVRKVKLRGFLTYKDEVTIDFTRLFDKKIFLISGPTGSGKTTIFDAISFALYGEVPREIAMEDLRSDYLSEDDDFTYVDLEFSLADRVYKIVRIPSQRAVELKNPKNIGHRVELYDITGEKTLLADKIKEVDERIKDLVGLDKNQFSKVMLLAQGQFQKFLISKSDEKAALLSDIFKTDALRAIQDELKKRANENKKMLAQVDKDLANVLSDNELLQGKISEDLILRRDFENIFQIIAQTEADQEGFLKEILKSLDKLKKNEKNLISDLEKAKTLNENIEKYKKAEAAYQVLLVDFDKNTDLKRDLDLLTYALSIKIYEDRLVKTKVDLKDFEESKGEVEKNLGAKNKALKELQKEIEKLPTLKEKLDQAKISHSKKVKEIADLEEFLRVKKSYEAIKDLDKDLERLQTEIKNDERNLDELRNLYDIISKDLARAKEEDFANKEKISEIKTRLENLAKDHQKIKENKTYEEKLASLAKDLEKTENLKNKADEDRENLEINKLIDRLNAEGLCPVCGKTHQGEREKLVVSDLDLEKISQKLADIRIDLEKTKAIYERNLKDLGTAYKLSEIEKIIADNKDLLKSYQDLGGKTKEKIKTLTEKANKIGKNGVDLKKAREKKEKACEEISAKLKNLADLKIKYLSGEKTMAGLDMAKLLGEKKSLEEEISSTTTFIKDKEKAHQDLVLAISKQKASLAALIENIAKANEDLKTYQKDFEDKLKEKFENLEAYMAYLSREGELKAQKDLVETYFTDLEREKTTKENFSLFKDKAPEDLFKFEDDLKEVTREIKVLDDDKIKLSTILNSIKKDGVKIKKIHASYLSLSKTAQIVSNLSDLANGQTGGVKGLERLDFETFILSVYFDRVLNFANLRFNQMTDGQFSMVRKTEAVDARSKMGLDIDILDSNTGKKRPASTLSGGENFLASLSLALGLSDEIGAENGGIRIDTLFIDEGFGTLSKEFLANAIETIEKLSKENRFVGLISHVDELKDAIEAKILITYDPSQGSSLEIVDD</sequence>
<dbReference type="Pfam" id="PF13476">
    <property type="entry name" value="AAA_23"/>
    <property type="match status" value="1"/>
</dbReference>
<evidence type="ECO:0000256" key="4">
    <source>
        <dbReference type="SAM" id="Coils"/>
    </source>
</evidence>